<organism evidence="5 6">
    <name type="scientific">Mangrovactinospora gilvigrisea</name>
    <dbReference type="NCBI Taxonomy" id="1428644"/>
    <lineage>
        <taxon>Bacteria</taxon>
        <taxon>Bacillati</taxon>
        <taxon>Actinomycetota</taxon>
        <taxon>Actinomycetes</taxon>
        <taxon>Kitasatosporales</taxon>
        <taxon>Streptomycetaceae</taxon>
        <taxon>Mangrovactinospora</taxon>
    </lineage>
</organism>
<evidence type="ECO:0000259" key="4">
    <source>
        <dbReference type="Pfam" id="PF17886"/>
    </source>
</evidence>
<dbReference type="PANTHER" id="PTHR10803">
    <property type="entry name" value="ARSENICAL PUMP-DRIVING ATPASE ARSENITE-TRANSLOCATING ATPASE"/>
    <property type="match status" value="1"/>
</dbReference>
<feature type="domain" description="ArsA/GET3 Anion-transporting ATPase-like" evidence="3">
    <location>
        <begin position="1"/>
        <end position="304"/>
    </location>
</feature>
<protein>
    <recommendedName>
        <fullName evidence="7">Arsenic-transporting ATPase</fullName>
    </recommendedName>
</protein>
<comment type="caution">
    <text evidence="5">The sequence shown here is derived from an EMBL/GenBank/DDBJ whole genome shotgun (WGS) entry which is preliminary data.</text>
</comment>
<keyword evidence="6" id="KW-1185">Reference proteome</keyword>
<feature type="region of interest" description="Disordered" evidence="2">
    <location>
        <begin position="309"/>
        <end position="335"/>
    </location>
</feature>
<name>A0A1J7C221_9ACTN</name>
<dbReference type="SUPFAM" id="SSF52540">
    <property type="entry name" value="P-loop containing nucleoside triphosphate hydrolases"/>
    <property type="match status" value="1"/>
</dbReference>
<comment type="similarity">
    <text evidence="1">Belongs to the arsA ATPase family.</text>
</comment>
<dbReference type="EMBL" id="MLCF01000142">
    <property type="protein sequence ID" value="OIV35616.1"/>
    <property type="molecule type" value="Genomic_DNA"/>
</dbReference>
<dbReference type="GO" id="GO:0005524">
    <property type="term" value="F:ATP binding"/>
    <property type="evidence" value="ECO:0007669"/>
    <property type="project" value="InterPro"/>
</dbReference>
<dbReference type="RefSeq" id="WP_071658432.1">
    <property type="nucleotide sequence ID" value="NZ_MLCF01000142.1"/>
</dbReference>
<gene>
    <name evidence="5" type="ORF">BIV57_20665</name>
</gene>
<dbReference type="GO" id="GO:0016887">
    <property type="term" value="F:ATP hydrolysis activity"/>
    <property type="evidence" value="ECO:0007669"/>
    <property type="project" value="InterPro"/>
</dbReference>
<dbReference type="InterPro" id="IPR008978">
    <property type="entry name" value="HSP20-like_chaperone"/>
</dbReference>
<dbReference type="InterPro" id="IPR016300">
    <property type="entry name" value="ATPase_ArsA/GET3"/>
</dbReference>
<dbReference type="OrthoDB" id="9780677at2"/>
<evidence type="ECO:0000259" key="3">
    <source>
        <dbReference type="Pfam" id="PF02374"/>
    </source>
</evidence>
<feature type="domain" description="ArsA HSP20-like" evidence="4">
    <location>
        <begin position="340"/>
        <end position="400"/>
    </location>
</feature>
<dbReference type="InterPro" id="IPR040612">
    <property type="entry name" value="ArsA_HSP20-like"/>
</dbReference>
<evidence type="ECO:0000313" key="6">
    <source>
        <dbReference type="Proteomes" id="UP000243342"/>
    </source>
</evidence>
<dbReference type="STRING" id="1428644.BIV57_20665"/>
<evidence type="ECO:0000256" key="1">
    <source>
        <dbReference type="ARBA" id="ARBA00011040"/>
    </source>
</evidence>
<dbReference type="SUPFAM" id="SSF49764">
    <property type="entry name" value="HSP20-like chaperones"/>
    <property type="match status" value="1"/>
</dbReference>
<dbReference type="PANTHER" id="PTHR10803:SF3">
    <property type="entry name" value="ATPASE GET3"/>
    <property type="match status" value="1"/>
</dbReference>
<dbReference type="InterPro" id="IPR027417">
    <property type="entry name" value="P-loop_NTPase"/>
</dbReference>
<dbReference type="InterPro" id="IPR025723">
    <property type="entry name" value="ArsA/GET3_ATPase-like"/>
</dbReference>
<dbReference type="Pfam" id="PF17886">
    <property type="entry name" value="ArsA_HSP20"/>
    <property type="match status" value="1"/>
</dbReference>
<evidence type="ECO:0000313" key="5">
    <source>
        <dbReference type="EMBL" id="OIV35616.1"/>
    </source>
</evidence>
<dbReference type="Proteomes" id="UP000243342">
    <property type="component" value="Unassembled WGS sequence"/>
</dbReference>
<evidence type="ECO:0008006" key="7">
    <source>
        <dbReference type="Google" id="ProtNLM"/>
    </source>
</evidence>
<accession>A0A1J7C221</accession>
<dbReference type="Pfam" id="PF02374">
    <property type="entry name" value="ArsA_ATPase"/>
    <property type="match status" value="1"/>
</dbReference>
<dbReference type="Gene3D" id="2.60.40.790">
    <property type="match status" value="1"/>
</dbReference>
<sequence>MRTVLVTGKGGSGRTTAAAATAVLAARSGLRTLLLTTDAHRPPADLLGVAVRDAEPVEVEENLLAARTDAQAAFREETLAVQERVAPALDLLGVEPLLPEELMPVPGAPELVLLRTLRDEARSGAWDVLVVDAPDTPRLLAALTLPALLRRYLDRLLPGERRAARALRPVLADVMGVPMPAEWLFSAREWLDEELSGLQEVPDDPETTVRLIVEPGPTAEADLRRARAGLALHGQNLDAVLANRLLPSGSPDPWLAAFSGEQHAALKEIRDECARPEERHVPVYELPHAGHDPAGTEELAGLAAAAYGTVPGPVGRPPSERPDPDEPFTVDQQGEGTDRRLVLRMPLPGAHRADLELARCGDELVIGIGPYRRLLTLPSALRRCTVDGASLRGGVLAVRFRPDAGLWPVR</sequence>
<dbReference type="Gene3D" id="3.40.50.300">
    <property type="entry name" value="P-loop containing nucleotide triphosphate hydrolases"/>
    <property type="match status" value="1"/>
</dbReference>
<dbReference type="AlphaFoldDB" id="A0A1J7C221"/>
<reference evidence="5 6" key="1">
    <citation type="submission" date="2016-10" db="EMBL/GenBank/DDBJ databases">
        <title>Genome sequence of Streptomyces gilvigriseus MUSC 26.</title>
        <authorList>
            <person name="Lee L.-H."/>
            <person name="Ser H.-L."/>
        </authorList>
    </citation>
    <scope>NUCLEOTIDE SEQUENCE [LARGE SCALE GENOMIC DNA]</scope>
    <source>
        <strain evidence="5 6">MUSC 26</strain>
    </source>
</reference>
<proteinExistence type="inferred from homology"/>
<evidence type="ECO:0000256" key="2">
    <source>
        <dbReference type="SAM" id="MobiDB-lite"/>
    </source>
</evidence>